<proteinExistence type="predicted"/>
<protein>
    <submittedName>
        <fullName evidence="2">Uncharacterized protein</fullName>
    </submittedName>
</protein>
<name>A0A6Y5EMZ6_SALDU</name>
<evidence type="ECO:0000313" key="2">
    <source>
        <dbReference type="EMBL" id="HAB6167459.1"/>
    </source>
</evidence>
<sequence>THSSELSSSLAEKDTTLTLVRSELSTAKGENDQLRAEAQRLADESLVAKKVQTDQTEELQQLRNQMISMEATLNAEKTIAESLRGTIKQLTEAMTGAVAIKPKSSGASKPRNKKTT</sequence>
<reference evidence="2" key="1">
    <citation type="journal article" date="2018" name="Genome Biol.">
        <title>SKESA: strategic k-mer extension for scrupulous assemblies.</title>
        <authorList>
            <person name="Souvorov A."/>
            <person name="Agarwala R."/>
            <person name="Lipman D.J."/>
        </authorList>
    </citation>
    <scope>NUCLEOTIDE SEQUENCE</scope>
    <source>
        <strain evidence="2">Salmonella enterica</strain>
    </source>
</reference>
<dbReference type="AlphaFoldDB" id="A0A6Y5EMZ6"/>
<evidence type="ECO:0000256" key="1">
    <source>
        <dbReference type="SAM" id="Coils"/>
    </source>
</evidence>
<gene>
    <name evidence="2" type="ORF">GB377_20690</name>
</gene>
<dbReference type="EMBL" id="DAAHIK010000166">
    <property type="protein sequence ID" value="HAB6167459.1"/>
    <property type="molecule type" value="Genomic_DNA"/>
</dbReference>
<feature type="coiled-coil region" evidence="1">
    <location>
        <begin position="17"/>
        <end position="79"/>
    </location>
</feature>
<organism evidence="2">
    <name type="scientific">Salmonella dublin</name>
    <dbReference type="NCBI Taxonomy" id="98360"/>
    <lineage>
        <taxon>Bacteria</taxon>
        <taxon>Pseudomonadati</taxon>
        <taxon>Pseudomonadota</taxon>
        <taxon>Gammaproteobacteria</taxon>
        <taxon>Enterobacterales</taxon>
        <taxon>Enterobacteriaceae</taxon>
        <taxon>Salmonella</taxon>
    </lineage>
</organism>
<comment type="caution">
    <text evidence="2">The sequence shown here is derived from an EMBL/GenBank/DDBJ whole genome shotgun (WGS) entry which is preliminary data.</text>
</comment>
<accession>A0A6Y5EMZ6</accession>
<keyword evidence="1" id="KW-0175">Coiled coil</keyword>
<feature type="non-terminal residue" evidence="2">
    <location>
        <position position="1"/>
    </location>
</feature>
<reference evidence="2" key="2">
    <citation type="submission" date="2019-10" db="EMBL/GenBank/DDBJ databases">
        <authorList>
            <consortium name="NCBI Pathogen Detection Project"/>
        </authorList>
    </citation>
    <scope>NUCLEOTIDE SEQUENCE</scope>
    <source>
        <strain evidence="2">Salmonella enterica</strain>
    </source>
</reference>